<dbReference type="Proteomes" id="UP000677082">
    <property type="component" value="Unassembled WGS sequence"/>
</dbReference>
<organism evidence="1 2">
    <name type="scientific">Paractinoplanes toevensis</name>
    <dbReference type="NCBI Taxonomy" id="571911"/>
    <lineage>
        <taxon>Bacteria</taxon>
        <taxon>Bacillati</taxon>
        <taxon>Actinomycetota</taxon>
        <taxon>Actinomycetes</taxon>
        <taxon>Micromonosporales</taxon>
        <taxon>Micromonosporaceae</taxon>
        <taxon>Paractinoplanes</taxon>
    </lineage>
</organism>
<sequence length="179" mass="20146">MTHEPLVEQLRGATDRAAARSIAYDVARLAVDDAVAVTPGSANRVVTAVRRLIEDGTPWRPDAFAVLIYVLDHAHVYRDLRAEARTYRGKWDFGIAEEEAVERALDGFDGVVRDLLDDPDPETRSLASLLLLRVSGEPDADRELLRMLADAEPDEQVRECVREAVQGDRRTWRWPAEEI</sequence>
<accession>A0A919TC43</accession>
<dbReference type="EMBL" id="BOQN01000058">
    <property type="protein sequence ID" value="GIM92557.1"/>
    <property type="molecule type" value="Genomic_DNA"/>
</dbReference>
<keyword evidence="2" id="KW-1185">Reference proteome</keyword>
<dbReference type="RefSeq" id="WP_213008426.1">
    <property type="nucleotide sequence ID" value="NZ_BOQN01000058.1"/>
</dbReference>
<proteinExistence type="predicted"/>
<comment type="caution">
    <text evidence="1">The sequence shown here is derived from an EMBL/GenBank/DDBJ whole genome shotgun (WGS) entry which is preliminary data.</text>
</comment>
<name>A0A919TC43_9ACTN</name>
<gene>
    <name evidence="1" type="ORF">Ato02nite_043500</name>
</gene>
<protein>
    <submittedName>
        <fullName evidence="1">Uncharacterized protein</fullName>
    </submittedName>
</protein>
<dbReference type="AlphaFoldDB" id="A0A919TC43"/>
<evidence type="ECO:0000313" key="2">
    <source>
        <dbReference type="Proteomes" id="UP000677082"/>
    </source>
</evidence>
<evidence type="ECO:0000313" key="1">
    <source>
        <dbReference type="EMBL" id="GIM92557.1"/>
    </source>
</evidence>
<reference evidence="1 2" key="1">
    <citation type="submission" date="2021-03" db="EMBL/GenBank/DDBJ databases">
        <title>Whole genome shotgun sequence of Actinoplanes toevensis NBRC 105298.</title>
        <authorList>
            <person name="Komaki H."/>
            <person name="Tamura T."/>
        </authorList>
    </citation>
    <scope>NUCLEOTIDE SEQUENCE [LARGE SCALE GENOMIC DNA]</scope>
    <source>
        <strain evidence="1 2">NBRC 105298</strain>
    </source>
</reference>